<dbReference type="RefSeq" id="WP_269037924.1">
    <property type="nucleotide sequence ID" value="NZ_CP114040.1"/>
</dbReference>
<dbReference type="Proteomes" id="UP001164459">
    <property type="component" value="Chromosome"/>
</dbReference>
<reference evidence="3" key="1">
    <citation type="submission" date="2022-11" db="EMBL/GenBank/DDBJ databases">
        <title>Minimal conservation of predation-associated metabolite biosynthetic gene clusters underscores biosynthetic potential of Myxococcota including descriptions for ten novel species: Archangium lansinium sp. nov., Myxococcus landrumus sp. nov., Nannocystis bai.</title>
        <authorList>
            <person name="Ahearne A."/>
            <person name="Stevens C."/>
            <person name="Dowd S."/>
        </authorList>
    </citation>
    <scope>NUCLEOTIDE SEQUENCE</scope>
    <source>
        <strain evidence="3">Fl3</strain>
    </source>
</reference>
<evidence type="ECO:0000313" key="4">
    <source>
        <dbReference type="Proteomes" id="UP001164459"/>
    </source>
</evidence>
<keyword evidence="4" id="KW-1185">Reference proteome</keyword>
<evidence type="ECO:0000313" key="3">
    <source>
        <dbReference type="EMBL" id="WAS95581.1"/>
    </source>
</evidence>
<feature type="signal peptide" evidence="2">
    <location>
        <begin position="1"/>
        <end position="23"/>
    </location>
</feature>
<protein>
    <recommendedName>
        <fullName evidence="5">Secreted protein</fullName>
    </recommendedName>
</protein>
<proteinExistence type="predicted"/>
<organism evidence="3 4">
    <name type="scientific">Nannocystis punicea</name>
    <dbReference type="NCBI Taxonomy" id="2995304"/>
    <lineage>
        <taxon>Bacteria</taxon>
        <taxon>Pseudomonadati</taxon>
        <taxon>Myxococcota</taxon>
        <taxon>Polyangia</taxon>
        <taxon>Nannocystales</taxon>
        <taxon>Nannocystaceae</taxon>
        <taxon>Nannocystis</taxon>
    </lineage>
</organism>
<dbReference type="EMBL" id="CP114040">
    <property type="protein sequence ID" value="WAS95581.1"/>
    <property type="molecule type" value="Genomic_DNA"/>
</dbReference>
<feature type="region of interest" description="Disordered" evidence="1">
    <location>
        <begin position="111"/>
        <end position="130"/>
    </location>
</feature>
<keyword evidence="2" id="KW-0732">Signal</keyword>
<feature type="chain" id="PRO_5047312855" description="Secreted protein" evidence="2">
    <location>
        <begin position="24"/>
        <end position="158"/>
    </location>
</feature>
<evidence type="ECO:0008006" key="5">
    <source>
        <dbReference type="Google" id="ProtNLM"/>
    </source>
</evidence>
<evidence type="ECO:0000256" key="2">
    <source>
        <dbReference type="SAM" id="SignalP"/>
    </source>
</evidence>
<evidence type="ECO:0000256" key="1">
    <source>
        <dbReference type="SAM" id="MobiDB-lite"/>
    </source>
</evidence>
<sequence length="158" mass="16437">MVIASLVPVVVVASLVASLVVTSVVGATAPVDVGSPVVELVDVGTAPVVIPCPPVVLPDEPVDVSSPGCPIASKKHPPPNDIAKNAALHPPTRLRASALVLVTMTSAPSDRAHHPVFAPTRPRRPRARAPLSQRAQIRAIFVTVLRPAHLSVRRAAML</sequence>
<accession>A0ABY7H8L6</accession>
<name>A0ABY7H8L6_9BACT</name>
<gene>
    <name evidence="3" type="ORF">O0S08_05415</name>
</gene>